<feature type="domain" description="Nitroreductase" evidence="1">
    <location>
        <begin position="68"/>
        <end position="150"/>
    </location>
</feature>
<proteinExistence type="predicted"/>
<dbReference type="RefSeq" id="WP_015402447.1">
    <property type="nucleotide sequence ID" value="NC_020304.1"/>
</dbReference>
<organism evidence="2 3">
    <name type="scientific">Desulfocapsa sulfexigens (strain DSM 10523 / SB164P1)</name>
    <dbReference type="NCBI Taxonomy" id="1167006"/>
    <lineage>
        <taxon>Bacteria</taxon>
        <taxon>Pseudomonadati</taxon>
        <taxon>Thermodesulfobacteriota</taxon>
        <taxon>Desulfobulbia</taxon>
        <taxon>Desulfobulbales</taxon>
        <taxon>Desulfocapsaceae</taxon>
        <taxon>Desulfocapsa</taxon>
    </lineage>
</organism>
<dbReference type="Proteomes" id="UP000011721">
    <property type="component" value="Chromosome"/>
</dbReference>
<dbReference type="PANTHER" id="PTHR23026:SF117">
    <property type="entry name" value="NITROREDUCTASE"/>
    <property type="match status" value="1"/>
</dbReference>
<dbReference type="STRING" id="1167006.UWK_00161"/>
<accession>M1NZN8</accession>
<dbReference type="HOGENOM" id="CLU_070764_7_3_7"/>
<dbReference type="SUPFAM" id="SSF55469">
    <property type="entry name" value="FMN-dependent nitroreductase-like"/>
    <property type="match status" value="1"/>
</dbReference>
<evidence type="ECO:0000313" key="3">
    <source>
        <dbReference type="Proteomes" id="UP000011721"/>
    </source>
</evidence>
<gene>
    <name evidence="2" type="ordered locus">UWK_00161</name>
</gene>
<protein>
    <submittedName>
        <fullName evidence="2">Nitroreductase</fullName>
    </submittedName>
</protein>
<evidence type="ECO:0000313" key="2">
    <source>
        <dbReference type="EMBL" id="AGF76748.1"/>
    </source>
</evidence>
<dbReference type="InterPro" id="IPR050627">
    <property type="entry name" value="Nitroreductase/BluB"/>
</dbReference>
<dbReference type="PANTHER" id="PTHR23026">
    <property type="entry name" value="NADPH NITROREDUCTASE"/>
    <property type="match status" value="1"/>
</dbReference>
<dbReference type="InterPro" id="IPR029479">
    <property type="entry name" value="Nitroreductase"/>
</dbReference>
<dbReference type="GO" id="GO:0016491">
    <property type="term" value="F:oxidoreductase activity"/>
    <property type="evidence" value="ECO:0007669"/>
    <property type="project" value="InterPro"/>
</dbReference>
<feature type="domain" description="Nitroreductase" evidence="1">
    <location>
        <begin position="6"/>
        <end position="61"/>
    </location>
</feature>
<dbReference type="AlphaFoldDB" id="M1NZN8"/>
<dbReference type="EMBL" id="CP003985">
    <property type="protein sequence ID" value="AGF76748.1"/>
    <property type="molecule type" value="Genomic_DNA"/>
</dbReference>
<reference evidence="3" key="1">
    <citation type="journal article" date="2013" name="Stand. Genomic Sci.">
        <title>Complete genome sequence of Desulfocapsa sulfexigens, a marine deltaproteobacterium specialized in disproportionating inorganic sulfur compounds.</title>
        <authorList>
            <person name="Finster K.W."/>
            <person name="Kjeldsen K.U."/>
            <person name="Kube M."/>
            <person name="Reinhardt R."/>
            <person name="Mussmann M."/>
            <person name="Amann R."/>
            <person name="Schreiber L."/>
        </authorList>
    </citation>
    <scope>NUCLEOTIDE SEQUENCE [LARGE SCALE GENOMIC DNA]</scope>
    <source>
        <strain evidence="3">DSM 10523 / SB164P1</strain>
    </source>
</reference>
<dbReference type="Pfam" id="PF00881">
    <property type="entry name" value="Nitroreductase"/>
    <property type="match status" value="2"/>
</dbReference>
<dbReference type="Gene3D" id="3.40.109.10">
    <property type="entry name" value="NADH Oxidase"/>
    <property type="match status" value="1"/>
</dbReference>
<dbReference type="OrthoDB" id="9809288at2"/>
<sequence length="177" mass="19863">MFIELLRKRRSVRQFQDKAIEQDKVDLLIEAMLRAPSSRSLYPWEFIVVQDKNTIEALAKAKVHGSAFMKNASLAIAVCADPDKCDVWVEDCSIATLLLHLEATDLGLGSCWVQIRLREHDNQRSAEAYVAETLGLKEGMVVEAVVAIGYPEKESNGHPDSSLLKDRVSFERYGNRG</sequence>
<evidence type="ECO:0000259" key="1">
    <source>
        <dbReference type="Pfam" id="PF00881"/>
    </source>
</evidence>
<keyword evidence="3" id="KW-1185">Reference proteome</keyword>
<dbReference type="KEGG" id="dsf:UWK_00161"/>
<dbReference type="eggNOG" id="COG0778">
    <property type="taxonomic scope" value="Bacteria"/>
</dbReference>
<name>M1NZN8_DESSD</name>
<dbReference type="InterPro" id="IPR000415">
    <property type="entry name" value="Nitroreductase-like"/>
</dbReference>
<dbReference type="CDD" id="cd02151">
    <property type="entry name" value="nitroreductase"/>
    <property type="match status" value="1"/>
</dbReference>